<name>A0A6S7HKY4_PARCT</name>
<comment type="caution">
    <text evidence="10">The sequence shown here is derived from an EMBL/GenBank/DDBJ whole genome shotgun (WGS) entry which is preliminary data.</text>
</comment>
<comment type="similarity">
    <text evidence="9">Belongs to the G-protein coupled receptor 1 family.</text>
</comment>
<evidence type="ECO:0000256" key="5">
    <source>
        <dbReference type="ARBA" id="ARBA00023040"/>
    </source>
</evidence>
<sequence>MFSNNATRYIDPNQTETDSEILILTKHLLLSEKIILIFITIFTITGNTIVLVVTWKERSLHQPNKYFIACLAVADLLVGMFVAPLRLYLLKYPDYESAWLAAMSLHLCRFMVWIDTLVFTASIYTLTFISFDRYLKISKPFKYKSWMTTSTSLKVILLIWPISTGFATFAATPNSGSRGILFTADFCPFDATKGFYTFLVTSAFFLPTIVILVMYTLIFLAAHKLQKRIRNGTLGQILNNQHRQPALIQDLKVIRMLSVVVGVFILCWGPFFTWVLLLFYNPSVFEGDENSLNHWYSVHMPNFVIVMLPLFNSLCNPIIYTCLDEKYKVAIKHLFKRILCRQLPRTRQPPNAVELLPPRRRELEKAND</sequence>
<evidence type="ECO:0000256" key="4">
    <source>
        <dbReference type="ARBA" id="ARBA00022989"/>
    </source>
</evidence>
<keyword evidence="4" id="KW-1133">Transmembrane helix</keyword>
<dbReference type="InterPro" id="IPR017452">
    <property type="entry name" value="GPCR_Rhodpsn_7TM"/>
</dbReference>
<dbReference type="SUPFAM" id="SSF81321">
    <property type="entry name" value="Family A G protein-coupled receptor-like"/>
    <property type="match status" value="1"/>
</dbReference>
<dbReference type="GO" id="GO:0005886">
    <property type="term" value="C:plasma membrane"/>
    <property type="evidence" value="ECO:0007669"/>
    <property type="project" value="UniProtKB-SubCell"/>
</dbReference>
<dbReference type="GO" id="GO:0004993">
    <property type="term" value="F:G protein-coupled serotonin receptor activity"/>
    <property type="evidence" value="ECO:0007669"/>
    <property type="project" value="TreeGrafter"/>
</dbReference>
<proteinExistence type="inferred from homology"/>
<dbReference type="GO" id="GO:0045202">
    <property type="term" value="C:synapse"/>
    <property type="evidence" value="ECO:0007669"/>
    <property type="project" value="GOC"/>
</dbReference>
<dbReference type="AlphaFoldDB" id="A0A6S7HKY4"/>
<keyword evidence="6" id="KW-0472">Membrane</keyword>
<dbReference type="PROSITE" id="PS00237">
    <property type="entry name" value="G_PROTEIN_RECEP_F1_1"/>
    <property type="match status" value="1"/>
</dbReference>
<dbReference type="GO" id="GO:0007268">
    <property type="term" value="P:chemical synaptic transmission"/>
    <property type="evidence" value="ECO:0007669"/>
    <property type="project" value="TreeGrafter"/>
</dbReference>
<comment type="subcellular location">
    <subcellularLocation>
        <location evidence="1">Cell membrane</location>
        <topology evidence="1">Multi-pass membrane protein</topology>
    </subcellularLocation>
</comment>
<dbReference type="EMBL" id="CACRXK020004818">
    <property type="protein sequence ID" value="CAB4004143.1"/>
    <property type="molecule type" value="Genomic_DNA"/>
</dbReference>
<dbReference type="PROSITE" id="PS50262">
    <property type="entry name" value="G_PROTEIN_RECEP_F1_2"/>
    <property type="match status" value="1"/>
</dbReference>
<protein>
    <submittedName>
        <fullName evidence="10">5-hydroxytryptamine receptor 1-like</fullName>
    </submittedName>
</protein>
<evidence type="ECO:0000256" key="2">
    <source>
        <dbReference type="ARBA" id="ARBA00022475"/>
    </source>
</evidence>
<dbReference type="CDD" id="cd00637">
    <property type="entry name" value="7tm_classA_rhodopsin-like"/>
    <property type="match status" value="1"/>
</dbReference>
<dbReference type="Proteomes" id="UP001152795">
    <property type="component" value="Unassembled WGS sequence"/>
</dbReference>
<dbReference type="OrthoDB" id="5976143at2759"/>
<evidence type="ECO:0000313" key="11">
    <source>
        <dbReference type="Proteomes" id="UP001152795"/>
    </source>
</evidence>
<evidence type="ECO:0000256" key="3">
    <source>
        <dbReference type="ARBA" id="ARBA00022692"/>
    </source>
</evidence>
<evidence type="ECO:0000256" key="1">
    <source>
        <dbReference type="ARBA" id="ARBA00004651"/>
    </source>
</evidence>
<dbReference type="GO" id="GO:0030425">
    <property type="term" value="C:dendrite"/>
    <property type="evidence" value="ECO:0007669"/>
    <property type="project" value="TreeGrafter"/>
</dbReference>
<dbReference type="Gene3D" id="1.20.1070.10">
    <property type="entry name" value="Rhodopsin 7-helix transmembrane proteins"/>
    <property type="match status" value="1"/>
</dbReference>
<dbReference type="Pfam" id="PF00001">
    <property type="entry name" value="7tm_1"/>
    <property type="match status" value="1"/>
</dbReference>
<dbReference type="PANTHER" id="PTHR24247:SF202">
    <property type="entry name" value="5-HYDROXYTRYPTAMINE RECEPTOR 1"/>
    <property type="match status" value="1"/>
</dbReference>
<dbReference type="SMART" id="SM01381">
    <property type="entry name" value="7TM_GPCR_Srsx"/>
    <property type="match status" value="1"/>
</dbReference>
<keyword evidence="8 9" id="KW-0807">Transducer</keyword>
<dbReference type="GO" id="GO:0007187">
    <property type="term" value="P:G protein-coupled receptor signaling pathway, coupled to cyclic nucleotide second messenger"/>
    <property type="evidence" value="ECO:0007669"/>
    <property type="project" value="TreeGrafter"/>
</dbReference>
<evidence type="ECO:0000256" key="6">
    <source>
        <dbReference type="ARBA" id="ARBA00023136"/>
    </source>
</evidence>
<evidence type="ECO:0000256" key="9">
    <source>
        <dbReference type="RuleBase" id="RU000688"/>
    </source>
</evidence>
<dbReference type="PRINTS" id="PR00237">
    <property type="entry name" value="GPCRRHODOPSN"/>
</dbReference>
<evidence type="ECO:0000313" key="10">
    <source>
        <dbReference type="EMBL" id="CAB4004143.1"/>
    </source>
</evidence>
<evidence type="ECO:0000256" key="7">
    <source>
        <dbReference type="ARBA" id="ARBA00023170"/>
    </source>
</evidence>
<dbReference type="GO" id="GO:0030594">
    <property type="term" value="F:neurotransmitter receptor activity"/>
    <property type="evidence" value="ECO:0007669"/>
    <property type="project" value="TreeGrafter"/>
</dbReference>
<gene>
    <name evidence="10" type="ORF">PACLA_8A044359</name>
</gene>
<keyword evidence="11" id="KW-1185">Reference proteome</keyword>
<reference evidence="10" key="1">
    <citation type="submission" date="2020-04" db="EMBL/GenBank/DDBJ databases">
        <authorList>
            <person name="Alioto T."/>
            <person name="Alioto T."/>
            <person name="Gomez Garrido J."/>
        </authorList>
    </citation>
    <scope>NUCLEOTIDE SEQUENCE</scope>
    <source>
        <strain evidence="10">A484AB</strain>
    </source>
</reference>
<dbReference type="PANTHER" id="PTHR24247">
    <property type="entry name" value="5-HYDROXYTRYPTAMINE RECEPTOR"/>
    <property type="match status" value="1"/>
</dbReference>
<keyword evidence="5 9" id="KW-0297">G-protein coupled receptor</keyword>
<keyword evidence="7 9" id="KW-0675">Receptor</keyword>
<keyword evidence="2" id="KW-1003">Cell membrane</keyword>
<keyword evidence="3 9" id="KW-0812">Transmembrane</keyword>
<accession>A0A6S7HKY4</accession>
<evidence type="ECO:0000256" key="8">
    <source>
        <dbReference type="ARBA" id="ARBA00023224"/>
    </source>
</evidence>
<dbReference type="InterPro" id="IPR000276">
    <property type="entry name" value="GPCR_Rhodpsn"/>
</dbReference>
<organism evidence="10 11">
    <name type="scientific">Paramuricea clavata</name>
    <name type="common">Red gorgonian</name>
    <name type="synonym">Violescent sea-whip</name>
    <dbReference type="NCBI Taxonomy" id="317549"/>
    <lineage>
        <taxon>Eukaryota</taxon>
        <taxon>Metazoa</taxon>
        <taxon>Cnidaria</taxon>
        <taxon>Anthozoa</taxon>
        <taxon>Octocorallia</taxon>
        <taxon>Malacalcyonacea</taxon>
        <taxon>Plexauridae</taxon>
        <taxon>Paramuricea</taxon>
    </lineage>
</organism>